<sequence>MTKRTCALSGLVTGAPGHLSGNGTHLAGLPGDTHRMELAIGALALFVGRHEGCG</sequence>
<dbReference type="Proteomes" id="UP001500618">
    <property type="component" value="Unassembled WGS sequence"/>
</dbReference>
<protein>
    <submittedName>
        <fullName evidence="1">Uncharacterized protein</fullName>
    </submittedName>
</protein>
<comment type="caution">
    <text evidence="1">The sequence shown here is derived from an EMBL/GenBank/DDBJ whole genome shotgun (WGS) entry which is preliminary data.</text>
</comment>
<dbReference type="EMBL" id="BAAANY010000009">
    <property type="protein sequence ID" value="GAA1674949.1"/>
    <property type="molecule type" value="Genomic_DNA"/>
</dbReference>
<reference evidence="1 2" key="1">
    <citation type="journal article" date="2019" name="Int. J. Syst. Evol. Microbiol.">
        <title>The Global Catalogue of Microorganisms (GCM) 10K type strain sequencing project: providing services to taxonomists for standard genome sequencing and annotation.</title>
        <authorList>
            <consortium name="The Broad Institute Genomics Platform"/>
            <consortium name="The Broad Institute Genome Sequencing Center for Infectious Disease"/>
            <person name="Wu L."/>
            <person name="Ma J."/>
        </authorList>
    </citation>
    <scope>NUCLEOTIDE SEQUENCE [LARGE SCALE GENOMIC DNA]</scope>
    <source>
        <strain evidence="1 2">JCM 14718</strain>
    </source>
</reference>
<accession>A0ABN2GQ99</accession>
<keyword evidence="2" id="KW-1185">Reference proteome</keyword>
<proteinExistence type="predicted"/>
<organism evidence="1 2">
    <name type="scientific">Fodinicola feengrottensis</name>
    <dbReference type="NCBI Taxonomy" id="435914"/>
    <lineage>
        <taxon>Bacteria</taxon>
        <taxon>Bacillati</taxon>
        <taxon>Actinomycetota</taxon>
        <taxon>Actinomycetes</taxon>
        <taxon>Mycobacteriales</taxon>
        <taxon>Fodinicola</taxon>
    </lineage>
</organism>
<evidence type="ECO:0000313" key="1">
    <source>
        <dbReference type="EMBL" id="GAA1674949.1"/>
    </source>
</evidence>
<gene>
    <name evidence="1" type="ORF">GCM10009765_25320</name>
</gene>
<name>A0ABN2GQ99_9ACTN</name>
<evidence type="ECO:0000313" key="2">
    <source>
        <dbReference type="Proteomes" id="UP001500618"/>
    </source>
</evidence>